<evidence type="ECO:0000259" key="1">
    <source>
        <dbReference type="PROSITE" id="PS51184"/>
    </source>
</evidence>
<dbReference type="PANTHER" id="PTHR12480:SF6">
    <property type="entry name" value="2-OXOGLUTARATE AND IRON-DEPENDENT OXYGENASE JMJD4"/>
    <property type="match status" value="1"/>
</dbReference>
<dbReference type="PROSITE" id="PS51184">
    <property type="entry name" value="JMJC"/>
    <property type="match status" value="1"/>
</dbReference>
<evidence type="ECO:0000313" key="2">
    <source>
        <dbReference type="EMBL" id="CAE8635775.1"/>
    </source>
</evidence>
<protein>
    <recommendedName>
        <fullName evidence="1">JmjC domain-containing protein</fullName>
    </recommendedName>
</protein>
<dbReference type="AlphaFoldDB" id="A0A813HE20"/>
<dbReference type="OMA" id="HPCMFSR"/>
<feature type="domain" description="JmjC" evidence="1">
    <location>
        <begin position="135"/>
        <end position="294"/>
    </location>
</feature>
<sequence>MAGDEPETSMAAAAVERVSAKELNARAFIERIAVPGRPVVLLDIVPAWAAFREWRRADGEADCEHLAAKFRRLQGPVVDCSGARDTATWDVGEYFTWVAAQRDRDTLGYDDQKNLLYLKDWHLVQDCRRLGLQIPYEAPDYLAAPLHDWLNLYKDVTTSGCDDFRFCYAGVAGTCTLLHHDVLCSHSWSANISGLKRWVFYPPEVSPWLVDRRGDAASSAAPGRRPQGWEKQWPKLHLAWDRRLEFLQEAGELVFVPSGWYHEVENLTFAVSINHNWLNASNAEKVWGFLEAEMEAVHKTIGDLQDTFETAEEYAAQCQTLMKANCGLDLAGWMTLLAAAAELAVESVTLARKQVREAEATATTTTTTRTDARDNLWVAQWVCDRLDEVAQATLASEAVAASSGPREVVPRLVAALQEIAQNQNAAIE</sequence>
<reference evidence="2" key="1">
    <citation type="submission" date="2021-02" db="EMBL/GenBank/DDBJ databases">
        <authorList>
            <person name="Dougan E. K."/>
            <person name="Rhodes N."/>
            <person name="Thang M."/>
            <person name="Chan C."/>
        </authorList>
    </citation>
    <scope>NUCLEOTIDE SEQUENCE</scope>
</reference>
<organism evidence="2 3">
    <name type="scientific">Polarella glacialis</name>
    <name type="common">Dinoflagellate</name>
    <dbReference type="NCBI Taxonomy" id="89957"/>
    <lineage>
        <taxon>Eukaryota</taxon>
        <taxon>Sar</taxon>
        <taxon>Alveolata</taxon>
        <taxon>Dinophyceae</taxon>
        <taxon>Suessiales</taxon>
        <taxon>Suessiaceae</taxon>
        <taxon>Polarella</taxon>
    </lineage>
</organism>
<dbReference type="EMBL" id="CAJNNV010031347">
    <property type="protein sequence ID" value="CAE8635775.1"/>
    <property type="molecule type" value="Genomic_DNA"/>
</dbReference>
<dbReference type="Pfam" id="PF02373">
    <property type="entry name" value="JmjC"/>
    <property type="match status" value="1"/>
</dbReference>
<dbReference type="GO" id="GO:0016706">
    <property type="term" value="F:2-oxoglutarate-dependent dioxygenase activity"/>
    <property type="evidence" value="ECO:0007669"/>
    <property type="project" value="TreeGrafter"/>
</dbReference>
<gene>
    <name evidence="2" type="ORF">PGLA1383_LOCUS51341</name>
</gene>
<dbReference type="GO" id="GO:0043565">
    <property type="term" value="F:sequence-specific DNA binding"/>
    <property type="evidence" value="ECO:0007669"/>
    <property type="project" value="TreeGrafter"/>
</dbReference>
<accession>A0A813HE20</accession>
<dbReference type="OrthoDB" id="424465at2759"/>
<evidence type="ECO:0000313" key="3">
    <source>
        <dbReference type="Proteomes" id="UP000654075"/>
    </source>
</evidence>
<dbReference type="GO" id="GO:0005737">
    <property type="term" value="C:cytoplasm"/>
    <property type="evidence" value="ECO:0007669"/>
    <property type="project" value="TreeGrafter"/>
</dbReference>
<name>A0A813HE20_POLGL</name>
<dbReference type="SUPFAM" id="SSF51197">
    <property type="entry name" value="Clavaminate synthase-like"/>
    <property type="match status" value="1"/>
</dbReference>
<dbReference type="SMART" id="SM00558">
    <property type="entry name" value="JmjC"/>
    <property type="match status" value="1"/>
</dbReference>
<dbReference type="PANTHER" id="PTHR12480">
    <property type="entry name" value="ARGININE DEMETHYLASE AND LYSYL-HYDROXYLASE JMJD"/>
    <property type="match status" value="1"/>
</dbReference>
<dbReference type="GO" id="GO:0005634">
    <property type="term" value="C:nucleus"/>
    <property type="evidence" value="ECO:0007669"/>
    <property type="project" value="TreeGrafter"/>
</dbReference>
<dbReference type="InterPro" id="IPR050910">
    <property type="entry name" value="JMJD6_ArgDemeth/LysHydrox"/>
</dbReference>
<dbReference type="InterPro" id="IPR003347">
    <property type="entry name" value="JmjC_dom"/>
</dbReference>
<comment type="caution">
    <text evidence="2">The sequence shown here is derived from an EMBL/GenBank/DDBJ whole genome shotgun (WGS) entry which is preliminary data.</text>
</comment>
<dbReference type="Gene3D" id="2.60.120.650">
    <property type="entry name" value="Cupin"/>
    <property type="match status" value="1"/>
</dbReference>
<proteinExistence type="predicted"/>
<dbReference type="GO" id="GO:0045905">
    <property type="term" value="P:positive regulation of translational termination"/>
    <property type="evidence" value="ECO:0007669"/>
    <property type="project" value="TreeGrafter"/>
</dbReference>
<keyword evidence="3" id="KW-1185">Reference proteome</keyword>
<dbReference type="Proteomes" id="UP000654075">
    <property type="component" value="Unassembled WGS sequence"/>
</dbReference>